<comment type="caution">
    <text evidence="1">The sequence shown here is derived from an EMBL/GenBank/DDBJ whole genome shotgun (WGS) entry which is preliminary data.</text>
</comment>
<dbReference type="Proteomes" id="UP000750711">
    <property type="component" value="Unassembled WGS sequence"/>
</dbReference>
<dbReference type="AlphaFoldDB" id="A0A9P8LGI5"/>
<evidence type="ECO:0000313" key="2">
    <source>
        <dbReference type="Proteomes" id="UP000750711"/>
    </source>
</evidence>
<name>A0A9P8LGI5_9PEZI</name>
<dbReference type="SUPFAM" id="SSF56112">
    <property type="entry name" value="Protein kinase-like (PK-like)"/>
    <property type="match status" value="1"/>
</dbReference>
<dbReference type="InterPro" id="IPR011009">
    <property type="entry name" value="Kinase-like_dom_sf"/>
</dbReference>
<keyword evidence="2" id="KW-1185">Reference proteome</keyword>
<sequence>MFRFDEGVLPSKSSGRAIHKSTYHTFIHKPTYFTATPSVTSSTTPFAATDMEYRWQGREIQFNDDSIRLTTVLSRHQNFNLDECVIVVLGENGAEEPLIAKLRVELDPNPVTYDSDNGSEIDDSSRKVAKRRFECELAALKELEGSGHTPHLRVHGVIKQDRSMPCPGGYIRALIISKIPGQNVKEILLDLNEDERVMIETQLAEVLEYMRLKGWSFIDPKPSNLHWDRENKKLYALSTKLDTSTTNLAI</sequence>
<evidence type="ECO:0000313" key="1">
    <source>
        <dbReference type="EMBL" id="KAH0564986.1"/>
    </source>
</evidence>
<gene>
    <name evidence="1" type="ORF">GP486_001618</name>
</gene>
<protein>
    <submittedName>
        <fullName evidence="1">Uncharacterized protein</fullName>
    </submittedName>
</protein>
<proteinExistence type="predicted"/>
<reference evidence="1" key="1">
    <citation type="submission" date="2021-03" db="EMBL/GenBank/DDBJ databases">
        <title>Comparative genomics and phylogenomic investigation of the class Geoglossomycetes provide insights into ecological specialization and systematics.</title>
        <authorList>
            <person name="Melie T."/>
            <person name="Pirro S."/>
            <person name="Miller A.N."/>
            <person name="Quandt A."/>
        </authorList>
    </citation>
    <scope>NUCLEOTIDE SEQUENCE</scope>
    <source>
        <strain evidence="1">CAQ_001_2017</strain>
    </source>
</reference>
<dbReference type="EMBL" id="JAGHQM010000151">
    <property type="protein sequence ID" value="KAH0564986.1"/>
    <property type="molecule type" value="Genomic_DNA"/>
</dbReference>
<accession>A0A9P8LGI5</accession>
<organism evidence="1 2">
    <name type="scientific">Trichoglossum hirsutum</name>
    <dbReference type="NCBI Taxonomy" id="265104"/>
    <lineage>
        <taxon>Eukaryota</taxon>
        <taxon>Fungi</taxon>
        <taxon>Dikarya</taxon>
        <taxon>Ascomycota</taxon>
        <taxon>Pezizomycotina</taxon>
        <taxon>Geoglossomycetes</taxon>
        <taxon>Geoglossales</taxon>
        <taxon>Geoglossaceae</taxon>
        <taxon>Trichoglossum</taxon>
    </lineage>
</organism>